<gene>
    <name evidence="4" type="ORF">TOPH_08144</name>
</gene>
<dbReference type="InterPro" id="IPR001466">
    <property type="entry name" value="Beta-lactam-related"/>
</dbReference>
<organism evidence="4 5">
    <name type="scientific">Tolypocladium ophioglossoides (strain CBS 100239)</name>
    <name type="common">Snaketongue truffleclub</name>
    <name type="synonym">Elaphocordyceps ophioglossoides</name>
    <dbReference type="NCBI Taxonomy" id="1163406"/>
    <lineage>
        <taxon>Eukaryota</taxon>
        <taxon>Fungi</taxon>
        <taxon>Dikarya</taxon>
        <taxon>Ascomycota</taxon>
        <taxon>Pezizomycotina</taxon>
        <taxon>Sordariomycetes</taxon>
        <taxon>Hypocreomycetidae</taxon>
        <taxon>Hypocreales</taxon>
        <taxon>Ophiocordycipitaceae</taxon>
        <taxon>Tolypocladium</taxon>
    </lineage>
</organism>
<keyword evidence="4" id="KW-0378">Hydrolase</keyword>
<dbReference type="PANTHER" id="PTHR46825:SF9">
    <property type="entry name" value="BETA-LACTAMASE-RELATED DOMAIN-CONTAINING PROTEIN"/>
    <property type="match status" value="1"/>
</dbReference>
<dbReference type="Pfam" id="PF00144">
    <property type="entry name" value="Beta-lactamase"/>
    <property type="match status" value="1"/>
</dbReference>
<dbReference type="InterPro" id="IPR050491">
    <property type="entry name" value="AmpC-like"/>
</dbReference>
<proteinExistence type="inferred from homology"/>
<feature type="chain" id="PRO_5005544583" evidence="2">
    <location>
        <begin position="24"/>
        <end position="547"/>
    </location>
</feature>
<dbReference type="STRING" id="1163406.A0A0L0MZC4"/>
<evidence type="ECO:0000259" key="3">
    <source>
        <dbReference type="Pfam" id="PF00144"/>
    </source>
</evidence>
<dbReference type="AlphaFoldDB" id="A0A0L0MZC4"/>
<keyword evidence="4" id="KW-0645">Protease</keyword>
<keyword evidence="2" id="KW-0732">Signal</keyword>
<dbReference type="Proteomes" id="UP000036947">
    <property type="component" value="Unassembled WGS sequence"/>
</dbReference>
<comment type="caution">
    <text evidence="4">The sequence shown here is derived from an EMBL/GenBank/DDBJ whole genome shotgun (WGS) entry which is preliminary data.</text>
</comment>
<evidence type="ECO:0000256" key="2">
    <source>
        <dbReference type="SAM" id="SignalP"/>
    </source>
</evidence>
<dbReference type="InterPro" id="IPR012338">
    <property type="entry name" value="Beta-lactam/transpept-like"/>
</dbReference>
<keyword evidence="4" id="KW-0031">Aminopeptidase</keyword>
<sequence>MTGLWSWRLGVPIVIGLSGSVIATDSGQKPIVDSFTKKNPFDDAFAKFANMTLDKWKVPGLSIAVIDDEDIYAEGYGFATLPDTAATPETLWYGASTTKAFTAATLAHLIDTKEYASLAHGWNTPISSIIRDDFVLQDEWATNHITLEDAVSHRTGMPRHDMTSLRSVNGRPAVPRDIVRNLRNLPTTAEPRVKFQYCNLMFVTLSHVIETITGKWLGDVLKENIWSPLGMDSTYLDLDEALAAPNHLARGYYWDEENEKYNEVRYMPVTEVSGAGAIFSNVLDYAKWVKSLLHKTGPLSESVYEDIRKPRFISGTPSYGRDVPLYGLAWDRFIYKGHVVYTHDGGMHAFGAEVFWLPEIKYGVVSFANTAVSSNAAEEALVLKLVDEKLGIKEEDRIDPEKKFHDAIDKLTKDLDNALDNTYPNRPETPVAPTTSIDKLAGTYYDPGYKNITLRVKSHAKDSTKQVLTGFRENDTWPISFDLHHVSGDWWIMYLETPQNPTIYFRRYAQAEFKIGVDGAPAALQVQFDQSKAEGQNSNKVLFNKIV</sequence>
<comment type="similarity">
    <text evidence="1">Belongs to the peptidase S12 family.</text>
</comment>
<dbReference type="OrthoDB" id="5946976at2759"/>
<dbReference type="EMBL" id="LFRF01000040">
    <property type="protein sequence ID" value="KND87177.1"/>
    <property type="molecule type" value="Genomic_DNA"/>
</dbReference>
<dbReference type="SUPFAM" id="SSF56601">
    <property type="entry name" value="beta-lactamase/transpeptidase-like"/>
    <property type="match status" value="1"/>
</dbReference>
<feature type="domain" description="Beta-lactamase-related" evidence="3">
    <location>
        <begin position="55"/>
        <end position="381"/>
    </location>
</feature>
<dbReference type="PANTHER" id="PTHR46825">
    <property type="entry name" value="D-ALANYL-D-ALANINE-CARBOXYPEPTIDASE/ENDOPEPTIDASE AMPH"/>
    <property type="match status" value="1"/>
</dbReference>
<evidence type="ECO:0000256" key="1">
    <source>
        <dbReference type="ARBA" id="ARBA00038215"/>
    </source>
</evidence>
<protein>
    <submittedName>
        <fullName evidence="4">D-aminopeptidase</fullName>
    </submittedName>
</protein>
<dbReference type="GO" id="GO:0004177">
    <property type="term" value="F:aminopeptidase activity"/>
    <property type="evidence" value="ECO:0007669"/>
    <property type="project" value="UniProtKB-KW"/>
</dbReference>
<reference evidence="4 5" key="1">
    <citation type="journal article" date="2015" name="BMC Genomics">
        <title>The genome of the truffle-parasite Tolypocladium ophioglossoides and the evolution of antifungal peptaibiotics.</title>
        <authorList>
            <person name="Quandt C.A."/>
            <person name="Bushley K.E."/>
            <person name="Spatafora J.W."/>
        </authorList>
    </citation>
    <scope>NUCLEOTIDE SEQUENCE [LARGE SCALE GENOMIC DNA]</scope>
    <source>
        <strain evidence="4 5">CBS 100239</strain>
    </source>
</reference>
<dbReference type="Gene3D" id="3.40.710.10">
    <property type="entry name" value="DD-peptidase/beta-lactamase superfamily"/>
    <property type="match status" value="1"/>
</dbReference>
<keyword evidence="5" id="KW-1185">Reference proteome</keyword>
<evidence type="ECO:0000313" key="5">
    <source>
        <dbReference type="Proteomes" id="UP000036947"/>
    </source>
</evidence>
<accession>A0A0L0MZC4</accession>
<feature type="signal peptide" evidence="2">
    <location>
        <begin position="1"/>
        <end position="23"/>
    </location>
</feature>
<name>A0A0L0MZC4_TOLOC</name>
<evidence type="ECO:0000313" key="4">
    <source>
        <dbReference type="EMBL" id="KND87177.1"/>
    </source>
</evidence>